<accession>A0A934INC4</accession>
<dbReference type="AlphaFoldDB" id="A0A934INC4"/>
<evidence type="ECO:0000313" key="5">
    <source>
        <dbReference type="EMBL" id="MBJ3778081.1"/>
    </source>
</evidence>
<feature type="domain" description="Hydantoinase/oxoprolinase N-terminal" evidence="3">
    <location>
        <begin position="18"/>
        <end position="194"/>
    </location>
</feature>
<dbReference type="InterPro" id="IPR049517">
    <property type="entry name" value="ACX-like_C"/>
</dbReference>
<dbReference type="InterPro" id="IPR045079">
    <property type="entry name" value="Oxoprolinase-like"/>
</dbReference>
<evidence type="ECO:0000256" key="1">
    <source>
        <dbReference type="SAM" id="MobiDB-lite"/>
    </source>
</evidence>
<dbReference type="InterPro" id="IPR043129">
    <property type="entry name" value="ATPase_NBD"/>
</dbReference>
<dbReference type="PANTHER" id="PTHR11365">
    <property type="entry name" value="5-OXOPROLINASE RELATED"/>
    <property type="match status" value="1"/>
</dbReference>
<dbReference type="PANTHER" id="PTHR11365:SF23">
    <property type="entry name" value="HYPOTHETICAL 5-OXOPROLINASE (EUROFUNG)-RELATED"/>
    <property type="match status" value="1"/>
</dbReference>
<feature type="region of interest" description="Disordered" evidence="1">
    <location>
        <begin position="612"/>
        <end position="631"/>
    </location>
</feature>
<feature type="domain" description="Acetophenone carboxylase-like C-terminal" evidence="4">
    <location>
        <begin position="518"/>
        <end position="683"/>
    </location>
</feature>
<dbReference type="GO" id="GO:0017168">
    <property type="term" value="F:5-oxoprolinase (ATP-hydrolyzing) activity"/>
    <property type="evidence" value="ECO:0007669"/>
    <property type="project" value="TreeGrafter"/>
</dbReference>
<dbReference type="Proteomes" id="UP000609531">
    <property type="component" value="Unassembled WGS sequence"/>
</dbReference>
<name>A0A934INC4_9HYPH</name>
<organism evidence="5 6">
    <name type="scientific">Acuticoccus mangrovi</name>
    <dbReference type="NCBI Taxonomy" id="2796142"/>
    <lineage>
        <taxon>Bacteria</taxon>
        <taxon>Pseudomonadati</taxon>
        <taxon>Pseudomonadota</taxon>
        <taxon>Alphaproteobacteria</taxon>
        <taxon>Hyphomicrobiales</taxon>
        <taxon>Amorphaceae</taxon>
        <taxon>Acuticoccus</taxon>
    </lineage>
</organism>
<dbReference type="GO" id="GO:0005829">
    <property type="term" value="C:cytosol"/>
    <property type="evidence" value="ECO:0007669"/>
    <property type="project" value="TreeGrafter"/>
</dbReference>
<proteinExistence type="predicted"/>
<evidence type="ECO:0000259" key="3">
    <source>
        <dbReference type="Pfam" id="PF05378"/>
    </source>
</evidence>
<dbReference type="GO" id="GO:0006749">
    <property type="term" value="P:glutathione metabolic process"/>
    <property type="evidence" value="ECO:0007669"/>
    <property type="project" value="TreeGrafter"/>
</dbReference>
<dbReference type="Pfam" id="PF01968">
    <property type="entry name" value="Hydantoinase_A"/>
    <property type="match status" value="1"/>
</dbReference>
<evidence type="ECO:0000313" key="6">
    <source>
        <dbReference type="Proteomes" id="UP000609531"/>
    </source>
</evidence>
<reference evidence="5" key="1">
    <citation type="submission" date="2020-12" db="EMBL/GenBank/DDBJ databases">
        <title>Bacterial taxonomy.</title>
        <authorList>
            <person name="Pan X."/>
        </authorList>
    </citation>
    <scope>NUCLEOTIDE SEQUENCE</scope>
    <source>
        <strain evidence="5">B2012</strain>
    </source>
</reference>
<dbReference type="SUPFAM" id="SSF53067">
    <property type="entry name" value="Actin-like ATPase domain"/>
    <property type="match status" value="1"/>
</dbReference>
<sequence>MRARRRLPRGCDAVSWTLGIDVGGTFTDVCAYEPATGLTHYHKRPSTPQNPAEAILAGIAELCEATGLHPRDIGRIAHGTTVATNALIEQRPCRVALVTTEGFRDLLEIGRQVRPSIYDLQKDNPPPLVPRHLRFEVAERVTRGGRIVRPLEAEEVDRVAAAVAAAEPDAVAVCLLFSYLTDAHEQRLGEALRRAMPGIEISLSCEVRPEFREYERLSTTVLNAYLQPIMSAYLGRLESGIAEAVGPVPLGINQSSGGLISAARARTFPIRTALSGPAAGVAGAVHLTRQIGEPNAITLDIGGTSSDVALLRGFAANTVHERWVEGYPVRMPSVDIDAIGAGGGSIAWVDTDGLVKVGPRSAGAVPGPACYGRGGTQPTVSDANLVLGRLSAGGLLSGSMPMQVEAADAVIGELAAATGLSPEWTALGIIDIAVANMVRGIRAISVERGHDPRDFTLIAYGGAGPLHAASVARALGIRKIMVPRHPGLLCAQGLIVADQLEHFVRTVHLPLDDRLGDALAPVLTELRAEAGAWFAAQDVAAGDARTEATLEMRYLGQNFELAVPYPDDGAADRAALEAAFSTAHDEAYGFHNPGAPIEITSVRIAASGRHHRDVDPVHTEPGATAPPTPIATRPVWFDRSGAVETVIYDRARLAHGHRIVGPAIIDQLDTTTVIFPRDVATVDLRHNLLIEVSA</sequence>
<evidence type="ECO:0000259" key="4">
    <source>
        <dbReference type="Pfam" id="PF19278"/>
    </source>
</evidence>
<dbReference type="Pfam" id="PF05378">
    <property type="entry name" value="Hydant_A_N"/>
    <property type="match status" value="1"/>
</dbReference>
<evidence type="ECO:0000259" key="2">
    <source>
        <dbReference type="Pfam" id="PF01968"/>
    </source>
</evidence>
<dbReference type="Gene3D" id="3.30.420.40">
    <property type="match status" value="1"/>
</dbReference>
<dbReference type="EMBL" id="JAEKJA010000023">
    <property type="protein sequence ID" value="MBJ3778081.1"/>
    <property type="molecule type" value="Genomic_DNA"/>
</dbReference>
<dbReference type="InterPro" id="IPR008040">
    <property type="entry name" value="Hydant_A_N"/>
</dbReference>
<comment type="caution">
    <text evidence="5">The sequence shown here is derived from an EMBL/GenBank/DDBJ whole genome shotgun (WGS) entry which is preliminary data.</text>
</comment>
<dbReference type="Pfam" id="PF19278">
    <property type="entry name" value="Hydant_A_C"/>
    <property type="match status" value="1"/>
</dbReference>
<feature type="domain" description="Hydantoinase A/oxoprolinase" evidence="2">
    <location>
        <begin position="216"/>
        <end position="501"/>
    </location>
</feature>
<dbReference type="InterPro" id="IPR002821">
    <property type="entry name" value="Hydantoinase_A"/>
</dbReference>
<gene>
    <name evidence="5" type="ORF">JCR33_20440</name>
</gene>
<protein>
    <submittedName>
        <fullName evidence="5">Hydantoinase/oxoprolinase family protein</fullName>
    </submittedName>
</protein>
<keyword evidence="6" id="KW-1185">Reference proteome</keyword>